<protein>
    <submittedName>
        <fullName evidence="2">Uncharacterized protein</fullName>
    </submittedName>
</protein>
<feature type="region of interest" description="Disordered" evidence="1">
    <location>
        <begin position="1"/>
        <end position="23"/>
    </location>
</feature>
<organism evidence="2 3">
    <name type="scientific">Aspergillus uvarum CBS 121591</name>
    <dbReference type="NCBI Taxonomy" id="1448315"/>
    <lineage>
        <taxon>Eukaryota</taxon>
        <taxon>Fungi</taxon>
        <taxon>Dikarya</taxon>
        <taxon>Ascomycota</taxon>
        <taxon>Pezizomycotina</taxon>
        <taxon>Eurotiomycetes</taxon>
        <taxon>Eurotiomycetidae</taxon>
        <taxon>Eurotiales</taxon>
        <taxon>Aspergillaceae</taxon>
        <taxon>Aspergillus</taxon>
        <taxon>Aspergillus subgen. Circumdati</taxon>
    </lineage>
</organism>
<evidence type="ECO:0000313" key="2">
    <source>
        <dbReference type="EMBL" id="PYH79174.1"/>
    </source>
</evidence>
<proteinExistence type="predicted"/>
<reference evidence="2 3" key="1">
    <citation type="submission" date="2016-12" db="EMBL/GenBank/DDBJ databases">
        <title>The genomes of Aspergillus section Nigri reveals drivers in fungal speciation.</title>
        <authorList>
            <consortium name="DOE Joint Genome Institute"/>
            <person name="Vesth T.C."/>
            <person name="Nybo J."/>
            <person name="Theobald S."/>
            <person name="Brandl J."/>
            <person name="Frisvad J.C."/>
            <person name="Nielsen K.F."/>
            <person name="Lyhne E.K."/>
            <person name="Kogle M.E."/>
            <person name="Kuo A."/>
            <person name="Riley R."/>
            <person name="Clum A."/>
            <person name="Nolan M."/>
            <person name="Lipzen A."/>
            <person name="Salamov A."/>
            <person name="Henrissat B."/>
            <person name="Wiebenga A."/>
            <person name="De Vries R.P."/>
            <person name="Grigoriev I.V."/>
            <person name="Mortensen U.H."/>
            <person name="Andersen M.R."/>
            <person name="Baker S.E."/>
        </authorList>
    </citation>
    <scope>NUCLEOTIDE SEQUENCE [LARGE SCALE GENOMIC DNA]</scope>
    <source>
        <strain evidence="2 3">CBS 121591</strain>
    </source>
</reference>
<dbReference type="EMBL" id="KZ821722">
    <property type="protein sequence ID" value="PYH79174.1"/>
    <property type="molecule type" value="Genomic_DNA"/>
</dbReference>
<keyword evidence="3" id="KW-1185">Reference proteome</keyword>
<evidence type="ECO:0000313" key="3">
    <source>
        <dbReference type="Proteomes" id="UP000248340"/>
    </source>
</evidence>
<feature type="compositionally biased region" description="Polar residues" evidence="1">
    <location>
        <begin position="1"/>
        <end position="14"/>
    </location>
</feature>
<dbReference type="VEuPathDB" id="FungiDB:BO82DRAFT_139560"/>
<dbReference type="AlphaFoldDB" id="A0A319C255"/>
<dbReference type="RefSeq" id="XP_025489374.1">
    <property type="nucleotide sequence ID" value="XM_025630054.1"/>
</dbReference>
<evidence type="ECO:0000256" key="1">
    <source>
        <dbReference type="SAM" id="MobiDB-lite"/>
    </source>
</evidence>
<name>A0A319C255_9EURO</name>
<dbReference type="GeneID" id="37132795"/>
<gene>
    <name evidence="2" type="ORF">BO82DRAFT_139560</name>
</gene>
<sequence>MTSIQPMASQTQPQAEKKEEKRGILFPRNHRFLLRLRLPTATRPSIVGGQIESKQGWTLVQVAVKLEKLTIVCSQTGLSARRTKESSALMTSTSLTSPAINHHHRPNPPQRQHIKSCLLPLTNLPSSSQNTIAHNQSNYQTINTCTLYHSQTTSSP</sequence>
<dbReference type="Proteomes" id="UP000248340">
    <property type="component" value="Unassembled WGS sequence"/>
</dbReference>
<accession>A0A319C255</accession>